<dbReference type="AlphaFoldDB" id="A0A7D3XGW1"/>
<dbReference type="RefSeq" id="WP_173212835.1">
    <property type="nucleotide sequence ID" value="NZ_CP053921.1"/>
</dbReference>
<dbReference type="Pfam" id="PF14137">
    <property type="entry name" value="DUF4304"/>
    <property type="match status" value="1"/>
</dbReference>
<dbReference type="Proteomes" id="UP000504693">
    <property type="component" value="Chromosome"/>
</dbReference>
<accession>A0A7D3XGW1</accession>
<protein>
    <submittedName>
        <fullName evidence="1">DUF4304 domain-containing protein</fullName>
    </submittedName>
</protein>
<evidence type="ECO:0000313" key="1">
    <source>
        <dbReference type="EMBL" id="QKG70638.1"/>
    </source>
</evidence>
<evidence type="ECO:0000313" key="2">
    <source>
        <dbReference type="Proteomes" id="UP000504693"/>
    </source>
</evidence>
<organism evidence="1 2">
    <name type="scientific">Erythrobacter mangrovi</name>
    <dbReference type="NCBI Taxonomy" id="2739433"/>
    <lineage>
        <taxon>Bacteria</taxon>
        <taxon>Pseudomonadati</taxon>
        <taxon>Pseudomonadota</taxon>
        <taxon>Alphaproteobacteria</taxon>
        <taxon>Sphingomonadales</taxon>
        <taxon>Erythrobacteraceae</taxon>
        <taxon>Erythrobacter/Porphyrobacter group</taxon>
        <taxon>Erythrobacter</taxon>
    </lineage>
</organism>
<gene>
    <name evidence="1" type="ORF">HQR01_04210</name>
</gene>
<dbReference type="EMBL" id="CP053921">
    <property type="protein sequence ID" value="QKG70638.1"/>
    <property type="molecule type" value="Genomic_DNA"/>
</dbReference>
<sequence>MVSKETKARAREFYCSLGATLREHGFRGTGGHWYRRHPFATICIGVEVSARYGLDEPITFGIGLAIDQLYDRWERPSRGKVPKLDHCHYSRSIGWLNSYFNPDPFMRLDHADRQVVDQYLSLKIRSYTTDEQFAERLNKAEVLLVEIGLPLFQSWLEPSVLLAHLDGMKPESDWDARSMLELAEAVRALPVDPAGMEFGESTIRTGR</sequence>
<dbReference type="KEGG" id="emv:HQR01_04210"/>
<proteinExistence type="predicted"/>
<dbReference type="InterPro" id="IPR025412">
    <property type="entry name" value="DUF4304"/>
</dbReference>
<keyword evidence="2" id="KW-1185">Reference proteome</keyword>
<reference evidence="1 2" key="1">
    <citation type="submission" date="2020-05" db="EMBL/GenBank/DDBJ databases">
        <title>Erythrobacter mangrovi sp. nov., isolated from rhizosphere soil of mangrove plant (Kandelia candel).</title>
        <authorList>
            <person name="Ye Y.H."/>
        </authorList>
    </citation>
    <scope>NUCLEOTIDE SEQUENCE [LARGE SCALE GENOMIC DNA]</scope>
    <source>
        <strain evidence="1 2">EB310</strain>
    </source>
</reference>
<name>A0A7D3XGW1_9SPHN</name>